<dbReference type="SFLD" id="SFLDS00003">
    <property type="entry name" value="Haloacid_Dehalogenase"/>
    <property type="match status" value="1"/>
</dbReference>
<dbReference type="OrthoDB" id="40579at2759"/>
<dbReference type="HOGENOM" id="CLU_045011_13_0_1"/>
<dbReference type="Pfam" id="PF00702">
    <property type="entry name" value="Hydrolase"/>
    <property type="match status" value="1"/>
</dbReference>
<dbReference type="Proteomes" id="UP000002258">
    <property type="component" value="Chromosome 4"/>
</dbReference>
<dbReference type="FunCoup" id="A3LTI1">
    <property type="interactions" value="209"/>
</dbReference>
<dbReference type="PANTHER" id="PTHR18901:SF38">
    <property type="entry name" value="PSEUDOURIDINE-5'-PHOSPHATASE"/>
    <property type="match status" value="1"/>
</dbReference>
<name>A3LTI1_PICST</name>
<gene>
    <name evidence="1" type="ORF">PICST_59029</name>
</gene>
<dbReference type="GO" id="GO:0008253">
    <property type="term" value="F:5'-nucleotidase activity"/>
    <property type="evidence" value="ECO:0007669"/>
    <property type="project" value="EnsemblFungi"/>
</dbReference>
<evidence type="ECO:0000313" key="2">
    <source>
        <dbReference type="Proteomes" id="UP000002258"/>
    </source>
</evidence>
<dbReference type="GeneID" id="4838566"/>
<accession>A3LTI1</accession>
<dbReference type="FunFam" id="1.10.150.240:FF:000001">
    <property type="entry name" value="Haloacid dehalogenase-like hydrolase domain"/>
    <property type="match status" value="1"/>
</dbReference>
<protein>
    <submittedName>
        <fullName evidence="1">Uncharacterized protein</fullName>
    </submittedName>
</protein>
<proteinExistence type="predicted"/>
<sequence length="236" mass="26840">IKACLFDMDGTILDTEALYTEATTELLAKFDKGPLTWDVKIKLQGRPGAEATQIMLDTYDLPITPQEFSELAIKIQENKWHRARFLPGALELLDYLYTNNIPIALGTSSHILNYQRKTGHLKDKFEYFRNHVVTGDDIRIPPGRGKPHPDIWLVCLESLNKERRENNLEEILPEECLIFEDGVPGVVSGIAAKAHVIWIPDINARKVLNGEEHQIIGDNGEILDSLESFDKEKYFL</sequence>
<dbReference type="PANTHER" id="PTHR18901">
    <property type="entry name" value="2-DEOXYGLUCOSE-6-PHOSPHATE PHOSPHATASE 2"/>
    <property type="match status" value="1"/>
</dbReference>
<dbReference type="KEGG" id="pic:PICST_59029"/>
<organism evidence="1 2">
    <name type="scientific">Scheffersomyces stipitis (strain ATCC 58785 / CBS 6054 / NBRC 10063 / NRRL Y-11545)</name>
    <name type="common">Yeast</name>
    <name type="synonym">Pichia stipitis</name>
    <dbReference type="NCBI Taxonomy" id="322104"/>
    <lineage>
        <taxon>Eukaryota</taxon>
        <taxon>Fungi</taxon>
        <taxon>Dikarya</taxon>
        <taxon>Ascomycota</taxon>
        <taxon>Saccharomycotina</taxon>
        <taxon>Pichiomycetes</taxon>
        <taxon>Debaryomycetaceae</taxon>
        <taxon>Scheffersomyces</taxon>
    </lineage>
</organism>
<dbReference type="OMA" id="IWCPHPG"/>
<dbReference type="eggNOG" id="KOG2914">
    <property type="taxonomic scope" value="Eukaryota"/>
</dbReference>
<dbReference type="InterPro" id="IPR023214">
    <property type="entry name" value="HAD_sf"/>
</dbReference>
<dbReference type="STRING" id="322104.A3LTI1"/>
<dbReference type="AlphaFoldDB" id="A3LTI1"/>
<dbReference type="Gene3D" id="1.10.150.240">
    <property type="entry name" value="Putative phosphatase, domain 2"/>
    <property type="match status" value="1"/>
</dbReference>
<dbReference type="RefSeq" id="XP_001384443.1">
    <property type="nucleotide sequence ID" value="XM_001384406.1"/>
</dbReference>
<feature type="non-terminal residue" evidence="1">
    <location>
        <position position="1"/>
    </location>
</feature>
<dbReference type="GO" id="GO:1990738">
    <property type="term" value="F:pseudouridine 5'-phosphatase activity"/>
    <property type="evidence" value="ECO:0007669"/>
    <property type="project" value="EnsemblFungi"/>
</dbReference>
<dbReference type="Gene3D" id="3.40.50.1000">
    <property type="entry name" value="HAD superfamily/HAD-like"/>
    <property type="match status" value="1"/>
</dbReference>
<evidence type="ECO:0000313" key="1">
    <source>
        <dbReference type="EMBL" id="ABN66414.1"/>
    </source>
</evidence>
<reference evidence="1 2" key="1">
    <citation type="journal article" date="2007" name="Nat. Biotechnol.">
        <title>Genome sequence of the lignocellulose-bioconverting and xylose-fermenting yeast Pichia stipitis.</title>
        <authorList>
            <person name="Jeffries T.W."/>
            <person name="Grigoriev I.V."/>
            <person name="Grimwood J."/>
            <person name="Laplaza J.M."/>
            <person name="Aerts A."/>
            <person name="Salamov A."/>
            <person name="Schmutz J."/>
            <person name="Lindquist E."/>
            <person name="Dehal P."/>
            <person name="Shapiro H."/>
            <person name="Jin Y.S."/>
            <person name="Passoth V."/>
            <person name="Richardson P.M."/>
        </authorList>
    </citation>
    <scope>NUCLEOTIDE SEQUENCE [LARGE SCALE GENOMIC DNA]</scope>
    <source>
        <strain evidence="2">ATCC 58785 / CBS 6054 / NBRC 10063 / NRRL Y-11545</strain>
    </source>
</reference>
<dbReference type="SUPFAM" id="SSF56784">
    <property type="entry name" value="HAD-like"/>
    <property type="match status" value="1"/>
</dbReference>
<keyword evidence="2" id="KW-1185">Reference proteome</keyword>
<dbReference type="InterPro" id="IPR036412">
    <property type="entry name" value="HAD-like_sf"/>
</dbReference>
<dbReference type="EMBL" id="CP000498">
    <property type="protein sequence ID" value="ABN66414.1"/>
    <property type="molecule type" value="Genomic_DNA"/>
</dbReference>
<dbReference type="InterPro" id="IPR023198">
    <property type="entry name" value="PGP-like_dom2"/>
</dbReference>
<dbReference type="InParanoid" id="A3LTI1"/>
<dbReference type="SFLD" id="SFLDG01129">
    <property type="entry name" value="C1.5:_HAD__Beta-PGM__Phosphata"/>
    <property type="match status" value="1"/>
</dbReference>